<dbReference type="PROSITE" id="PS51273">
    <property type="entry name" value="GATASE_TYPE_1"/>
    <property type="match status" value="1"/>
</dbReference>
<dbReference type="InterPro" id="IPR044992">
    <property type="entry name" value="ChyE-like"/>
</dbReference>
<dbReference type="InterPro" id="IPR029062">
    <property type="entry name" value="Class_I_gatase-like"/>
</dbReference>
<proteinExistence type="predicted"/>
<organism evidence="3 4">
    <name type="scientific">SAR92 bacterium BACL26 MAG-121220-bin70</name>
    <dbReference type="NCBI Taxonomy" id="1655626"/>
    <lineage>
        <taxon>Bacteria</taxon>
        <taxon>Pseudomonadati</taxon>
        <taxon>Pseudomonadota</taxon>
        <taxon>Gammaproteobacteria</taxon>
        <taxon>Cellvibrionales</taxon>
        <taxon>Porticoccaceae</taxon>
        <taxon>SAR92 clade</taxon>
    </lineage>
</organism>
<keyword evidence="3" id="KW-0315">Glutamine amidotransferase</keyword>
<accession>A0A0R2U021</accession>
<dbReference type="PANTHER" id="PTHR42695:SF5">
    <property type="entry name" value="GLUTAMINE AMIDOTRANSFERASE YLR126C-RELATED"/>
    <property type="match status" value="1"/>
</dbReference>
<dbReference type="Proteomes" id="UP000051213">
    <property type="component" value="Unassembled WGS sequence"/>
</dbReference>
<sequence>MVRGYQGDPIPTLDESMAGLVFMGGIMSANDDIPWIKQEIELIREALDNNVSLLGHCLGGQLITVALGYEVTANPVEEVGWHYCHKQPGRHTEDWLGDLDDTFIMFHWHLETFALPAEAQLLFSSEHCHNQAYCYGDNVLAMQGHVEMTEPILVEWITQWKSVLIDQSPSVQNYVQINEQLKANITALNEVAEQLYQRWASTLAL</sequence>
<dbReference type="EMBL" id="LICA01000336">
    <property type="protein sequence ID" value="KRO92430.1"/>
    <property type="molecule type" value="Genomic_DNA"/>
</dbReference>
<dbReference type="InterPro" id="IPR017926">
    <property type="entry name" value="GATASE"/>
</dbReference>
<feature type="domain" description="Glutamine amidotransferase" evidence="2">
    <location>
        <begin position="15"/>
        <end position="149"/>
    </location>
</feature>
<comment type="caution">
    <text evidence="3">The sequence shown here is derived from an EMBL/GenBank/DDBJ whole genome shotgun (WGS) entry which is preliminary data.</text>
</comment>
<dbReference type="Gene3D" id="3.40.50.880">
    <property type="match status" value="1"/>
</dbReference>
<evidence type="ECO:0000259" key="2">
    <source>
        <dbReference type="Pfam" id="PF00117"/>
    </source>
</evidence>
<keyword evidence="3" id="KW-0808">Transferase</keyword>
<dbReference type="Pfam" id="PF00117">
    <property type="entry name" value="GATase"/>
    <property type="match status" value="1"/>
</dbReference>
<dbReference type="AlphaFoldDB" id="A0A0R2U021"/>
<gene>
    <name evidence="3" type="ORF">ABS24_01080</name>
</gene>
<protein>
    <submittedName>
        <fullName evidence="3">Glutamine amidotransferase</fullName>
    </submittedName>
</protein>
<name>A0A0R2U021_9GAMM</name>
<feature type="coiled-coil region" evidence="1">
    <location>
        <begin position="171"/>
        <end position="198"/>
    </location>
</feature>
<evidence type="ECO:0000313" key="4">
    <source>
        <dbReference type="Proteomes" id="UP000051213"/>
    </source>
</evidence>
<dbReference type="GO" id="GO:0016740">
    <property type="term" value="F:transferase activity"/>
    <property type="evidence" value="ECO:0007669"/>
    <property type="project" value="UniProtKB-KW"/>
</dbReference>
<dbReference type="GO" id="GO:0005829">
    <property type="term" value="C:cytosol"/>
    <property type="evidence" value="ECO:0007669"/>
    <property type="project" value="TreeGrafter"/>
</dbReference>
<dbReference type="SUPFAM" id="SSF52317">
    <property type="entry name" value="Class I glutamine amidotransferase-like"/>
    <property type="match status" value="1"/>
</dbReference>
<evidence type="ECO:0000256" key="1">
    <source>
        <dbReference type="SAM" id="Coils"/>
    </source>
</evidence>
<dbReference type="CDD" id="cd01741">
    <property type="entry name" value="GATase1_1"/>
    <property type="match status" value="1"/>
</dbReference>
<dbReference type="PANTHER" id="PTHR42695">
    <property type="entry name" value="GLUTAMINE AMIDOTRANSFERASE YLR126C-RELATED"/>
    <property type="match status" value="1"/>
</dbReference>
<reference evidence="3 4" key="1">
    <citation type="submission" date="2015-10" db="EMBL/GenBank/DDBJ databases">
        <title>Metagenome-Assembled Genomes uncover a global brackish microbiome.</title>
        <authorList>
            <person name="Hugerth L.W."/>
            <person name="Larsson J."/>
            <person name="Alneberg J."/>
            <person name="Lindh M.V."/>
            <person name="Legrand C."/>
            <person name="Pinhassi J."/>
            <person name="Andersson A.F."/>
        </authorList>
    </citation>
    <scope>NUCLEOTIDE SEQUENCE [LARGE SCALE GENOMIC DNA]</scope>
    <source>
        <strain evidence="3">BACL26 MAG-121220-bin70</strain>
    </source>
</reference>
<evidence type="ECO:0000313" key="3">
    <source>
        <dbReference type="EMBL" id="KRO92430.1"/>
    </source>
</evidence>
<keyword evidence="1" id="KW-0175">Coiled coil</keyword>